<dbReference type="GO" id="GO:0098552">
    <property type="term" value="C:side of membrane"/>
    <property type="evidence" value="ECO:0007669"/>
    <property type="project" value="UniProtKB-KW"/>
</dbReference>
<evidence type="ECO:0000256" key="21">
    <source>
        <dbReference type="ARBA" id="ARBA00032906"/>
    </source>
</evidence>
<evidence type="ECO:0000256" key="8">
    <source>
        <dbReference type="ARBA" id="ARBA00022512"/>
    </source>
</evidence>
<keyword evidence="18" id="KW-0624">Polysaccharide degradation</keyword>
<keyword evidence="17" id="KW-0961">Cell wall biogenesis/degradation</keyword>
<protein>
    <recommendedName>
        <fullName evidence="6">Probable glucan endo-1,3-beta-glucosidase eglC</fullName>
        <ecNumber evidence="5">3.2.1.39</ecNumber>
    </recommendedName>
    <alternativeName>
        <fullName evidence="20">Endo-1,3-beta-glucanase eglC</fullName>
    </alternativeName>
    <alternativeName>
        <fullName evidence="21">Laminarinase eglC</fullName>
    </alternativeName>
</protein>
<dbReference type="InterPro" id="IPR000490">
    <property type="entry name" value="Glyco_hydro_17"/>
</dbReference>
<dbReference type="GO" id="GO:0042973">
    <property type="term" value="F:glucan endo-1,3-beta-D-glucosidase activity"/>
    <property type="evidence" value="ECO:0007669"/>
    <property type="project" value="UniProtKB-EC"/>
</dbReference>
<dbReference type="AlphaFoldDB" id="A0AA40KA26"/>
<keyword evidence="14" id="KW-0325">Glycoprotein</keyword>
<evidence type="ECO:0000256" key="4">
    <source>
        <dbReference type="ARBA" id="ARBA00008773"/>
    </source>
</evidence>
<evidence type="ECO:0000313" key="25">
    <source>
        <dbReference type="Proteomes" id="UP001172155"/>
    </source>
</evidence>
<comment type="similarity">
    <text evidence="4 22">Belongs to the glycosyl hydrolase 17 family.</text>
</comment>
<comment type="caution">
    <text evidence="24">The sequence shown here is derived from an EMBL/GenBank/DDBJ whole genome shotgun (WGS) entry which is preliminary data.</text>
</comment>
<dbReference type="GO" id="GO:0005576">
    <property type="term" value="C:extracellular region"/>
    <property type="evidence" value="ECO:0007669"/>
    <property type="project" value="TreeGrafter"/>
</dbReference>
<keyword evidence="15" id="KW-0119">Carbohydrate metabolism</keyword>
<evidence type="ECO:0000256" key="17">
    <source>
        <dbReference type="ARBA" id="ARBA00023316"/>
    </source>
</evidence>
<dbReference type="FunFam" id="3.20.20.80:FF:000233">
    <property type="entry name" value="Probable glucan endo-1,3-beta-glucosidase eglC"/>
    <property type="match status" value="1"/>
</dbReference>
<keyword evidence="11 23" id="KW-0732">Signal</keyword>
<dbReference type="EMBL" id="JAUKUD010000002">
    <property type="protein sequence ID" value="KAK0750962.1"/>
    <property type="molecule type" value="Genomic_DNA"/>
</dbReference>
<keyword evidence="7" id="KW-1003">Cell membrane</keyword>
<dbReference type="GO" id="GO:0000272">
    <property type="term" value="P:polysaccharide catabolic process"/>
    <property type="evidence" value="ECO:0007669"/>
    <property type="project" value="UniProtKB-KW"/>
</dbReference>
<evidence type="ECO:0000256" key="9">
    <source>
        <dbReference type="ARBA" id="ARBA00022525"/>
    </source>
</evidence>
<evidence type="ECO:0000256" key="3">
    <source>
        <dbReference type="ARBA" id="ARBA00004609"/>
    </source>
</evidence>
<dbReference type="PANTHER" id="PTHR16631:SF13">
    <property type="entry name" value="GLUCAN ENDO-1,3-BETA-GLUCOSIDASE EGLC-RELATED"/>
    <property type="match status" value="1"/>
</dbReference>
<organism evidence="24 25">
    <name type="scientific">Schizothecium vesticola</name>
    <dbReference type="NCBI Taxonomy" id="314040"/>
    <lineage>
        <taxon>Eukaryota</taxon>
        <taxon>Fungi</taxon>
        <taxon>Dikarya</taxon>
        <taxon>Ascomycota</taxon>
        <taxon>Pezizomycotina</taxon>
        <taxon>Sordariomycetes</taxon>
        <taxon>Sordariomycetidae</taxon>
        <taxon>Sordariales</taxon>
        <taxon>Schizotheciaceae</taxon>
        <taxon>Schizothecium</taxon>
    </lineage>
</organism>
<dbReference type="PANTHER" id="PTHR16631">
    <property type="entry name" value="GLUCAN 1,3-BETA-GLUCOSIDASE"/>
    <property type="match status" value="1"/>
</dbReference>
<comment type="function">
    <text evidence="19">Glucanases play a role in cell expansion during growth, in cell-cell fusion during mating, and in spore release during sporulation. This enzyme may be involved in beta-glucan degradation and also function biosynthetically as a transglycosylase.</text>
</comment>
<evidence type="ECO:0000256" key="18">
    <source>
        <dbReference type="ARBA" id="ARBA00023326"/>
    </source>
</evidence>
<evidence type="ECO:0000313" key="24">
    <source>
        <dbReference type="EMBL" id="KAK0750962.1"/>
    </source>
</evidence>
<evidence type="ECO:0000256" key="20">
    <source>
        <dbReference type="ARBA" id="ARBA00032134"/>
    </source>
</evidence>
<evidence type="ECO:0000256" key="22">
    <source>
        <dbReference type="RuleBase" id="RU004335"/>
    </source>
</evidence>
<dbReference type="SUPFAM" id="SSF51445">
    <property type="entry name" value="(Trans)glycosidases"/>
    <property type="match status" value="1"/>
</dbReference>
<feature type="signal peptide" evidence="23">
    <location>
        <begin position="1"/>
        <end position="19"/>
    </location>
</feature>
<evidence type="ECO:0000256" key="11">
    <source>
        <dbReference type="ARBA" id="ARBA00022729"/>
    </source>
</evidence>
<evidence type="ECO:0000256" key="1">
    <source>
        <dbReference type="ARBA" id="ARBA00000382"/>
    </source>
</evidence>
<keyword evidence="16" id="KW-0449">Lipoprotein</keyword>
<dbReference type="EC" id="3.2.1.39" evidence="5"/>
<comment type="subcellular location">
    <subcellularLocation>
        <location evidence="3">Cell membrane</location>
        <topology evidence="3">Lipid-anchor</topology>
        <topology evidence="3">GPI-anchor</topology>
    </subcellularLocation>
    <subcellularLocation>
        <location evidence="2">Secreted</location>
        <location evidence="2">Cell wall</location>
    </subcellularLocation>
</comment>
<dbReference type="GO" id="GO:0071555">
    <property type="term" value="P:cell wall organization"/>
    <property type="evidence" value="ECO:0007669"/>
    <property type="project" value="UniProtKB-KW"/>
</dbReference>
<evidence type="ECO:0000256" key="23">
    <source>
        <dbReference type="SAM" id="SignalP"/>
    </source>
</evidence>
<gene>
    <name evidence="24" type="ORF">B0T18DRAFT_320103</name>
</gene>
<evidence type="ECO:0000256" key="13">
    <source>
        <dbReference type="ARBA" id="ARBA00023136"/>
    </source>
</evidence>
<evidence type="ECO:0000256" key="7">
    <source>
        <dbReference type="ARBA" id="ARBA00022475"/>
    </source>
</evidence>
<accession>A0AA40KA26</accession>
<evidence type="ECO:0000256" key="16">
    <source>
        <dbReference type="ARBA" id="ARBA00023288"/>
    </source>
</evidence>
<evidence type="ECO:0000256" key="14">
    <source>
        <dbReference type="ARBA" id="ARBA00023180"/>
    </source>
</evidence>
<keyword evidence="8" id="KW-0134">Cell wall</keyword>
<keyword evidence="25" id="KW-1185">Reference proteome</keyword>
<reference evidence="24" key="1">
    <citation type="submission" date="2023-06" db="EMBL/GenBank/DDBJ databases">
        <title>Genome-scale phylogeny and comparative genomics of the fungal order Sordariales.</title>
        <authorList>
            <consortium name="Lawrence Berkeley National Laboratory"/>
            <person name="Hensen N."/>
            <person name="Bonometti L."/>
            <person name="Westerberg I."/>
            <person name="Brannstrom I.O."/>
            <person name="Guillou S."/>
            <person name="Cros-Aarteil S."/>
            <person name="Calhoun S."/>
            <person name="Haridas S."/>
            <person name="Kuo A."/>
            <person name="Mondo S."/>
            <person name="Pangilinan J."/>
            <person name="Riley R."/>
            <person name="LaButti K."/>
            <person name="Andreopoulos B."/>
            <person name="Lipzen A."/>
            <person name="Chen C."/>
            <person name="Yanf M."/>
            <person name="Daum C."/>
            <person name="Ng V."/>
            <person name="Clum A."/>
            <person name="Steindorff A."/>
            <person name="Ohm R."/>
            <person name="Martin F."/>
            <person name="Silar P."/>
            <person name="Natvig D."/>
            <person name="Lalanne C."/>
            <person name="Gautier V."/>
            <person name="Ament-velasquez S.L."/>
            <person name="Kruys A."/>
            <person name="Hutchinson M.I."/>
            <person name="Powell A.J."/>
            <person name="Barry K."/>
            <person name="Miller A.N."/>
            <person name="Grigoriev I.V."/>
            <person name="Debuchy R."/>
            <person name="Gladieux P."/>
            <person name="Thoren M.H."/>
            <person name="Johannesson H."/>
        </authorList>
    </citation>
    <scope>NUCLEOTIDE SEQUENCE</scope>
    <source>
        <strain evidence="24">SMH3187-1</strain>
    </source>
</reference>
<sequence length="321" mass="34227">MYGLLRLVALAATFSSALAALQGFNYGAAFRSGAVKKQSDFRAEFTAARRLLDAPGDGFTSARLYTTIQGGTANDPISAIPAAIETQTALLLGLWCSAGDRIVDNEIQALKTAITQHGLNFTSLVAGISVGSEDLYRITETGIKNGENPGVGPQKIAAYIQLVRDALIGTPLAGTPIGHVDTWTAWVNGSNQAVIEASDWIGFDAYPYFQETQANAIANNKDLFEEALAKTKTAVGGKPIWITETGYPVSGQTVGMAIPSVENAKVYWDQVGCPRFGKENIWWYTFQDATPDTSKPSFGIIGGALTDVPVFNISCKGIHHS</sequence>
<feature type="chain" id="PRO_5041221503" description="Probable glucan endo-1,3-beta-glucosidase eglC" evidence="23">
    <location>
        <begin position="20"/>
        <end position="321"/>
    </location>
</feature>
<dbReference type="InterPro" id="IPR017853">
    <property type="entry name" value="GH"/>
</dbReference>
<evidence type="ECO:0000256" key="19">
    <source>
        <dbReference type="ARBA" id="ARBA00025152"/>
    </source>
</evidence>
<keyword evidence="9" id="KW-0964">Secreted</keyword>
<proteinExistence type="inferred from homology"/>
<dbReference type="Proteomes" id="UP001172155">
    <property type="component" value="Unassembled WGS sequence"/>
</dbReference>
<evidence type="ECO:0000256" key="10">
    <source>
        <dbReference type="ARBA" id="ARBA00022622"/>
    </source>
</evidence>
<dbReference type="Pfam" id="PF00332">
    <property type="entry name" value="Glyco_hydro_17"/>
    <property type="match status" value="1"/>
</dbReference>
<evidence type="ECO:0000256" key="15">
    <source>
        <dbReference type="ARBA" id="ARBA00023277"/>
    </source>
</evidence>
<comment type="catalytic activity">
    <reaction evidence="1">
        <text>Hydrolysis of (1-&gt;3)-beta-D-glucosidic linkages in (1-&gt;3)-beta-D-glucans.</text>
        <dbReference type="EC" id="3.2.1.39"/>
    </reaction>
</comment>
<keyword evidence="10" id="KW-0336">GPI-anchor</keyword>
<dbReference type="GO" id="GO:0009986">
    <property type="term" value="C:cell surface"/>
    <property type="evidence" value="ECO:0007669"/>
    <property type="project" value="TreeGrafter"/>
</dbReference>
<dbReference type="Gene3D" id="3.20.20.80">
    <property type="entry name" value="Glycosidases"/>
    <property type="match status" value="1"/>
</dbReference>
<keyword evidence="13" id="KW-0472">Membrane</keyword>
<keyword evidence="12 24" id="KW-0378">Hydrolase</keyword>
<dbReference type="GO" id="GO:0009277">
    <property type="term" value="C:fungal-type cell wall"/>
    <property type="evidence" value="ECO:0007669"/>
    <property type="project" value="TreeGrafter"/>
</dbReference>
<dbReference type="GO" id="GO:0005886">
    <property type="term" value="C:plasma membrane"/>
    <property type="evidence" value="ECO:0007669"/>
    <property type="project" value="UniProtKB-SubCell"/>
</dbReference>
<evidence type="ECO:0000256" key="12">
    <source>
        <dbReference type="ARBA" id="ARBA00022801"/>
    </source>
</evidence>
<name>A0AA40KA26_9PEZI</name>
<evidence type="ECO:0000256" key="2">
    <source>
        <dbReference type="ARBA" id="ARBA00004191"/>
    </source>
</evidence>
<dbReference type="InterPro" id="IPR050732">
    <property type="entry name" value="Beta-glucan_modifiers"/>
</dbReference>
<evidence type="ECO:0000256" key="5">
    <source>
        <dbReference type="ARBA" id="ARBA00012780"/>
    </source>
</evidence>
<evidence type="ECO:0000256" key="6">
    <source>
        <dbReference type="ARBA" id="ARBA00019762"/>
    </source>
</evidence>